<sequence length="29" mass="3077">MYSGLETAVLKGGCSFRVAGGSREWGPLF</sequence>
<evidence type="ECO:0000313" key="1">
    <source>
        <dbReference type="EMBL" id="MBX44184.1"/>
    </source>
</evidence>
<accession>A0A2P2NP49</accession>
<name>A0A2P2NP49_RHIMU</name>
<protein>
    <submittedName>
        <fullName evidence="1">Uncharacterized protein</fullName>
    </submittedName>
</protein>
<reference evidence="1" key="1">
    <citation type="submission" date="2018-02" db="EMBL/GenBank/DDBJ databases">
        <title>Rhizophora mucronata_Transcriptome.</title>
        <authorList>
            <person name="Meera S.P."/>
            <person name="Sreeshan A."/>
            <person name="Augustine A."/>
        </authorList>
    </citation>
    <scope>NUCLEOTIDE SEQUENCE</scope>
    <source>
        <tissue evidence="1">Leaf</tissue>
    </source>
</reference>
<dbReference type="EMBL" id="GGEC01063700">
    <property type="protein sequence ID" value="MBX44184.1"/>
    <property type="molecule type" value="Transcribed_RNA"/>
</dbReference>
<dbReference type="AlphaFoldDB" id="A0A2P2NP49"/>
<organism evidence="1">
    <name type="scientific">Rhizophora mucronata</name>
    <name type="common">Asiatic mangrove</name>
    <dbReference type="NCBI Taxonomy" id="61149"/>
    <lineage>
        <taxon>Eukaryota</taxon>
        <taxon>Viridiplantae</taxon>
        <taxon>Streptophyta</taxon>
        <taxon>Embryophyta</taxon>
        <taxon>Tracheophyta</taxon>
        <taxon>Spermatophyta</taxon>
        <taxon>Magnoliopsida</taxon>
        <taxon>eudicotyledons</taxon>
        <taxon>Gunneridae</taxon>
        <taxon>Pentapetalae</taxon>
        <taxon>rosids</taxon>
        <taxon>fabids</taxon>
        <taxon>Malpighiales</taxon>
        <taxon>Rhizophoraceae</taxon>
        <taxon>Rhizophora</taxon>
    </lineage>
</organism>
<proteinExistence type="predicted"/>